<accession>A0ABW2U8F0</accession>
<evidence type="ECO:0000313" key="3">
    <source>
        <dbReference type="Proteomes" id="UP001596513"/>
    </source>
</evidence>
<dbReference type="EMBL" id="JBHTEK010000001">
    <property type="protein sequence ID" value="MFC7669793.1"/>
    <property type="molecule type" value="Genomic_DNA"/>
</dbReference>
<feature type="region of interest" description="Disordered" evidence="1">
    <location>
        <begin position="1"/>
        <end position="20"/>
    </location>
</feature>
<name>A0ABW2U8F0_9BACT</name>
<reference evidence="3" key="1">
    <citation type="journal article" date="2019" name="Int. J. Syst. Evol. Microbiol.">
        <title>The Global Catalogue of Microorganisms (GCM) 10K type strain sequencing project: providing services to taxonomists for standard genome sequencing and annotation.</title>
        <authorList>
            <consortium name="The Broad Institute Genomics Platform"/>
            <consortium name="The Broad Institute Genome Sequencing Center for Infectious Disease"/>
            <person name="Wu L."/>
            <person name="Ma J."/>
        </authorList>
    </citation>
    <scope>NUCLEOTIDE SEQUENCE [LARGE SCALE GENOMIC DNA]</scope>
    <source>
        <strain evidence="3">JCM 19635</strain>
    </source>
</reference>
<dbReference type="RefSeq" id="WP_380205272.1">
    <property type="nucleotide sequence ID" value="NZ_JBHTEK010000001.1"/>
</dbReference>
<evidence type="ECO:0000313" key="2">
    <source>
        <dbReference type="EMBL" id="MFC7669793.1"/>
    </source>
</evidence>
<proteinExistence type="predicted"/>
<comment type="caution">
    <text evidence="2">The sequence shown here is derived from an EMBL/GenBank/DDBJ whole genome shotgun (WGS) entry which is preliminary data.</text>
</comment>
<organism evidence="2 3">
    <name type="scientific">Hymenobacter humi</name>
    <dbReference type="NCBI Taxonomy" id="1411620"/>
    <lineage>
        <taxon>Bacteria</taxon>
        <taxon>Pseudomonadati</taxon>
        <taxon>Bacteroidota</taxon>
        <taxon>Cytophagia</taxon>
        <taxon>Cytophagales</taxon>
        <taxon>Hymenobacteraceae</taxon>
        <taxon>Hymenobacter</taxon>
    </lineage>
</organism>
<protein>
    <submittedName>
        <fullName evidence="2">Uncharacterized protein</fullName>
    </submittedName>
</protein>
<keyword evidence="3" id="KW-1185">Reference proteome</keyword>
<sequence length="223" mass="24073">MLRKGAKSTTFPGGFSGEPRDWDYTHTEHFSVPIVAAGTPLPLFQASQDQERIEARGIASTAWTDYVTTPSGTLALRLMQGPPRAGQPEPTGPAANLRAYFGDKLASRQSELAAFKELVVRARSSQPGVQAKVTLMTKDAVAYSAPLPLGAELQDVRIPLSAFRPDALLLVPRPYPGFLPLQYQSGSKVELKLSEAEVLQVVWDATKVTGSPVSLDIESITLQ</sequence>
<dbReference type="Proteomes" id="UP001596513">
    <property type="component" value="Unassembled WGS sequence"/>
</dbReference>
<gene>
    <name evidence="2" type="ORF">ACFQT0_22280</name>
</gene>
<evidence type="ECO:0000256" key="1">
    <source>
        <dbReference type="SAM" id="MobiDB-lite"/>
    </source>
</evidence>